<keyword evidence="2" id="KW-1185">Reference proteome</keyword>
<name>A0ABU5K5U7_9BACI</name>
<dbReference type="RefSeq" id="WP_374219797.1">
    <property type="nucleotide sequence ID" value="NZ_JAXOVW010000192.1"/>
</dbReference>
<evidence type="ECO:0000313" key="2">
    <source>
        <dbReference type="Proteomes" id="UP001291930"/>
    </source>
</evidence>
<gene>
    <name evidence="1" type="ORF">U2I54_27370</name>
</gene>
<proteinExistence type="predicted"/>
<reference evidence="2" key="1">
    <citation type="submission" date="2023-11" db="EMBL/GenBank/DDBJ databases">
        <title>Genome Sequence of Bacillus pseudomycoides stain BUPM19.</title>
        <authorList>
            <person name="Farhat A."/>
        </authorList>
    </citation>
    <scope>NUCLEOTIDE SEQUENCE [LARGE SCALE GENOMIC DNA]</scope>
    <source>
        <strain evidence="2">BUPM19</strain>
    </source>
</reference>
<sequence length="64" mass="7592">MIHFDILKLGNELIQKINVLQNQLNIQLASRYEHKIDNQLTAKQILLLELIWMGVLQQRIWLAI</sequence>
<comment type="caution">
    <text evidence="1">The sequence shown here is derived from an EMBL/GenBank/DDBJ whole genome shotgun (WGS) entry which is preliminary data.</text>
</comment>
<evidence type="ECO:0000313" key="1">
    <source>
        <dbReference type="EMBL" id="MDZ5610617.1"/>
    </source>
</evidence>
<dbReference type="Proteomes" id="UP001291930">
    <property type="component" value="Unassembled WGS sequence"/>
</dbReference>
<organism evidence="1 2">
    <name type="scientific">Bacillus bingmayongensis</name>
    <dbReference type="NCBI Taxonomy" id="1150157"/>
    <lineage>
        <taxon>Bacteria</taxon>
        <taxon>Bacillati</taxon>
        <taxon>Bacillota</taxon>
        <taxon>Bacilli</taxon>
        <taxon>Bacillales</taxon>
        <taxon>Bacillaceae</taxon>
        <taxon>Bacillus</taxon>
    </lineage>
</organism>
<protein>
    <recommendedName>
        <fullName evidence="3">MarR family transcriptional regulator</fullName>
    </recommendedName>
</protein>
<dbReference type="EMBL" id="JAXOVW010000192">
    <property type="protein sequence ID" value="MDZ5610617.1"/>
    <property type="molecule type" value="Genomic_DNA"/>
</dbReference>
<evidence type="ECO:0008006" key="3">
    <source>
        <dbReference type="Google" id="ProtNLM"/>
    </source>
</evidence>
<accession>A0ABU5K5U7</accession>